<keyword evidence="2" id="KW-1185">Reference proteome</keyword>
<gene>
    <name evidence="1" type="ORF">DPMN_164429</name>
</gene>
<comment type="caution">
    <text evidence="1">The sequence shown here is derived from an EMBL/GenBank/DDBJ whole genome shotgun (WGS) entry which is preliminary data.</text>
</comment>
<name>A0A9D4EV46_DREPO</name>
<evidence type="ECO:0000313" key="2">
    <source>
        <dbReference type="Proteomes" id="UP000828390"/>
    </source>
</evidence>
<protein>
    <submittedName>
        <fullName evidence="1">Uncharacterized protein</fullName>
    </submittedName>
</protein>
<dbReference type="Proteomes" id="UP000828390">
    <property type="component" value="Unassembled WGS sequence"/>
</dbReference>
<reference evidence="1" key="1">
    <citation type="journal article" date="2019" name="bioRxiv">
        <title>The Genome of the Zebra Mussel, Dreissena polymorpha: A Resource for Invasive Species Research.</title>
        <authorList>
            <person name="McCartney M.A."/>
            <person name="Auch B."/>
            <person name="Kono T."/>
            <person name="Mallez S."/>
            <person name="Zhang Y."/>
            <person name="Obille A."/>
            <person name="Becker A."/>
            <person name="Abrahante J.E."/>
            <person name="Garbe J."/>
            <person name="Badalamenti J.P."/>
            <person name="Herman A."/>
            <person name="Mangelson H."/>
            <person name="Liachko I."/>
            <person name="Sullivan S."/>
            <person name="Sone E.D."/>
            <person name="Koren S."/>
            <person name="Silverstein K.A.T."/>
            <person name="Beckman K.B."/>
            <person name="Gohl D.M."/>
        </authorList>
    </citation>
    <scope>NUCLEOTIDE SEQUENCE</scope>
    <source>
        <strain evidence="1">Duluth1</strain>
        <tissue evidence="1">Whole animal</tissue>
    </source>
</reference>
<evidence type="ECO:0000313" key="1">
    <source>
        <dbReference type="EMBL" id="KAH3786323.1"/>
    </source>
</evidence>
<proteinExistence type="predicted"/>
<accession>A0A9D4EV46</accession>
<dbReference type="AlphaFoldDB" id="A0A9D4EV46"/>
<dbReference type="EMBL" id="JAIWYP010000008">
    <property type="protein sequence ID" value="KAH3786323.1"/>
    <property type="molecule type" value="Genomic_DNA"/>
</dbReference>
<reference evidence="1" key="2">
    <citation type="submission" date="2020-11" db="EMBL/GenBank/DDBJ databases">
        <authorList>
            <person name="McCartney M.A."/>
            <person name="Auch B."/>
            <person name="Kono T."/>
            <person name="Mallez S."/>
            <person name="Becker A."/>
            <person name="Gohl D.M."/>
            <person name="Silverstein K.A.T."/>
            <person name="Koren S."/>
            <person name="Bechman K.B."/>
            <person name="Herman A."/>
            <person name="Abrahante J.E."/>
            <person name="Garbe J."/>
        </authorList>
    </citation>
    <scope>NUCLEOTIDE SEQUENCE</scope>
    <source>
        <strain evidence="1">Duluth1</strain>
        <tissue evidence="1">Whole animal</tissue>
    </source>
</reference>
<sequence length="54" mass="6452">MAEVVCESKERQLCMEIDWTVEYKCTKQLFYNDKSRYQEKVSECTIIDSHGRLS</sequence>
<organism evidence="1 2">
    <name type="scientific">Dreissena polymorpha</name>
    <name type="common">Zebra mussel</name>
    <name type="synonym">Mytilus polymorpha</name>
    <dbReference type="NCBI Taxonomy" id="45954"/>
    <lineage>
        <taxon>Eukaryota</taxon>
        <taxon>Metazoa</taxon>
        <taxon>Spiralia</taxon>
        <taxon>Lophotrochozoa</taxon>
        <taxon>Mollusca</taxon>
        <taxon>Bivalvia</taxon>
        <taxon>Autobranchia</taxon>
        <taxon>Heteroconchia</taxon>
        <taxon>Euheterodonta</taxon>
        <taxon>Imparidentia</taxon>
        <taxon>Neoheterodontei</taxon>
        <taxon>Myida</taxon>
        <taxon>Dreissenoidea</taxon>
        <taxon>Dreissenidae</taxon>
        <taxon>Dreissena</taxon>
    </lineage>
</organism>